<keyword evidence="1" id="KW-0812">Transmembrane</keyword>
<name>A0A6N8CQ07_9BACI</name>
<keyword evidence="3" id="KW-1185">Reference proteome</keyword>
<evidence type="ECO:0000256" key="1">
    <source>
        <dbReference type="SAM" id="Phobius"/>
    </source>
</evidence>
<reference evidence="2 3" key="1">
    <citation type="submission" date="2019-11" db="EMBL/GenBank/DDBJ databases">
        <title>Terrilactibacillus tamarindus sp. nov. BCM23-1 isolated from bark of Tamarindus indica.</title>
        <authorList>
            <person name="Kingkaew E."/>
            <person name="Tanasupawat S."/>
        </authorList>
    </citation>
    <scope>NUCLEOTIDE SEQUENCE [LARGE SCALE GENOMIC DNA]</scope>
    <source>
        <strain evidence="2 3">BCM23-1</strain>
    </source>
</reference>
<protein>
    <submittedName>
        <fullName evidence="2">DUF1146 domain-containing protein</fullName>
    </submittedName>
</protein>
<feature type="transmembrane region" description="Helical" evidence="1">
    <location>
        <begin position="6"/>
        <end position="25"/>
    </location>
</feature>
<proteinExistence type="predicted"/>
<feature type="transmembrane region" description="Helical" evidence="1">
    <location>
        <begin position="45"/>
        <end position="62"/>
    </location>
</feature>
<keyword evidence="1" id="KW-1133">Transmembrane helix</keyword>
<dbReference type="OrthoDB" id="1651016at2"/>
<gene>
    <name evidence="2" type="ORF">GMB86_03115</name>
</gene>
<dbReference type="Proteomes" id="UP000440978">
    <property type="component" value="Unassembled WGS sequence"/>
</dbReference>
<sequence length="73" mass="8453">MNFGYQAGLSIVLHLIAFILTWWAIQGIKWELFFRKPKGKQSLCFMVLFSLAISYLVAKFFLDYLGSSLLLMN</sequence>
<organism evidence="2 3">
    <name type="scientific">Terrilactibacillus tamarindi</name>
    <dbReference type="NCBI Taxonomy" id="2599694"/>
    <lineage>
        <taxon>Bacteria</taxon>
        <taxon>Bacillati</taxon>
        <taxon>Bacillota</taxon>
        <taxon>Bacilli</taxon>
        <taxon>Bacillales</taxon>
        <taxon>Bacillaceae</taxon>
        <taxon>Terrilactibacillus</taxon>
    </lineage>
</organism>
<dbReference type="AlphaFoldDB" id="A0A6N8CQ07"/>
<dbReference type="EMBL" id="WNHB01000003">
    <property type="protein sequence ID" value="MTT31005.1"/>
    <property type="molecule type" value="Genomic_DNA"/>
</dbReference>
<evidence type="ECO:0000313" key="2">
    <source>
        <dbReference type="EMBL" id="MTT31005.1"/>
    </source>
</evidence>
<comment type="caution">
    <text evidence="2">The sequence shown here is derived from an EMBL/GenBank/DDBJ whole genome shotgun (WGS) entry which is preliminary data.</text>
</comment>
<dbReference type="RefSeq" id="WP_155216720.1">
    <property type="nucleotide sequence ID" value="NZ_WNHB01000003.1"/>
</dbReference>
<keyword evidence="1" id="KW-0472">Membrane</keyword>
<evidence type="ECO:0000313" key="3">
    <source>
        <dbReference type="Proteomes" id="UP000440978"/>
    </source>
</evidence>
<accession>A0A6N8CQ07</accession>
<dbReference type="InterPro" id="IPR009526">
    <property type="entry name" value="DUF1146"/>
</dbReference>
<dbReference type="NCBIfam" id="TIGR02327">
    <property type="entry name" value="int_mem_ywzB"/>
    <property type="match status" value="1"/>
</dbReference>
<dbReference type="Pfam" id="PF06612">
    <property type="entry name" value="DUF1146"/>
    <property type="match status" value="1"/>
</dbReference>